<protein>
    <submittedName>
        <fullName evidence="2">Uncharacterized protein</fullName>
    </submittedName>
</protein>
<evidence type="ECO:0000256" key="1">
    <source>
        <dbReference type="SAM" id="MobiDB-lite"/>
    </source>
</evidence>
<proteinExistence type="predicted"/>
<dbReference type="Proteomes" id="UP001221898">
    <property type="component" value="Unassembled WGS sequence"/>
</dbReference>
<comment type="caution">
    <text evidence="2">The sequence shown here is derived from an EMBL/GenBank/DDBJ whole genome shotgun (WGS) entry which is preliminary data.</text>
</comment>
<name>A0AAD7TAV7_9TELE</name>
<evidence type="ECO:0000313" key="2">
    <source>
        <dbReference type="EMBL" id="KAJ8417579.1"/>
    </source>
</evidence>
<accession>A0AAD7TAV7</accession>
<reference evidence="2" key="1">
    <citation type="journal article" date="2023" name="Science">
        <title>Genome structures resolve the early diversification of teleost fishes.</title>
        <authorList>
            <person name="Parey E."/>
            <person name="Louis A."/>
            <person name="Montfort J."/>
            <person name="Bouchez O."/>
            <person name="Roques C."/>
            <person name="Iampietro C."/>
            <person name="Lluch J."/>
            <person name="Castinel A."/>
            <person name="Donnadieu C."/>
            <person name="Desvignes T."/>
            <person name="Floi Bucao C."/>
            <person name="Jouanno E."/>
            <person name="Wen M."/>
            <person name="Mejri S."/>
            <person name="Dirks R."/>
            <person name="Jansen H."/>
            <person name="Henkel C."/>
            <person name="Chen W.J."/>
            <person name="Zahm M."/>
            <person name="Cabau C."/>
            <person name="Klopp C."/>
            <person name="Thompson A.W."/>
            <person name="Robinson-Rechavi M."/>
            <person name="Braasch I."/>
            <person name="Lecointre G."/>
            <person name="Bobe J."/>
            <person name="Postlethwait J.H."/>
            <person name="Berthelot C."/>
            <person name="Roest Crollius H."/>
            <person name="Guiguen Y."/>
        </authorList>
    </citation>
    <scope>NUCLEOTIDE SEQUENCE</scope>
    <source>
        <strain evidence="2">NC1722</strain>
    </source>
</reference>
<feature type="region of interest" description="Disordered" evidence="1">
    <location>
        <begin position="1"/>
        <end position="77"/>
    </location>
</feature>
<gene>
    <name evidence="2" type="ORF">AAFF_G00224220</name>
</gene>
<feature type="compositionally biased region" description="Basic and acidic residues" evidence="1">
    <location>
        <begin position="51"/>
        <end position="62"/>
    </location>
</feature>
<evidence type="ECO:0000313" key="3">
    <source>
        <dbReference type="Proteomes" id="UP001221898"/>
    </source>
</evidence>
<dbReference type="AlphaFoldDB" id="A0AAD7TAV7"/>
<dbReference type="EMBL" id="JAINUG010000003">
    <property type="protein sequence ID" value="KAJ8417579.1"/>
    <property type="molecule type" value="Genomic_DNA"/>
</dbReference>
<keyword evidence="3" id="KW-1185">Reference proteome</keyword>
<sequence>MAPRSPQSGGARHGSVTPRANRRQRPDTVCSPMQGQALILPQLTARGSRALSEKGPRADRRSPRAGQWPGRGEGRAPLFSAFRSRSCRVGPWLSSSGVTDD</sequence>
<organism evidence="2 3">
    <name type="scientific">Aldrovandia affinis</name>
    <dbReference type="NCBI Taxonomy" id="143900"/>
    <lineage>
        <taxon>Eukaryota</taxon>
        <taxon>Metazoa</taxon>
        <taxon>Chordata</taxon>
        <taxon>Craniata</taxon>
        <taxon>Vertebrata</taxon>
        <taxon>Euteleostomi</taxon>
        <taxon>Actinopterygii</taxon>
        <taxon>Neopterygii</taxon>
        <taxon>Teleostei</taxon>
        <taxon>Notacanthiformes</taxon>
        <taxon>Halosauridae</taxon>
        <taxon>Aldrovandia</taxon>
    </lineage>
</organism>